<dbReference type="CDD" id="cd22341">
    <property type="entry name" value="NucS-like"/>
    <property type="match status" value="1"/>
</dbReference>
<evidence type="ECO:0000256" key="1">
    <source>
        <dbReference type="ARBA" id="ARBA00023125"/>
    </source>
</evidence>
<dbReference type="EMBL" id="MT631499">
    <property type="protein sequence ID" value="QNO52030.1"/>
    <property type="molecule type" value="Genomic_DNA"/>
</dbReference>
<sequence>MEMVDLEKMRVRDLIVYYLRNEKKEHTAHRDGIIEFVRSSQPEQVKKGRRTPPGLTSLLSKLKKEGILSTEGLKEGYYALAEEFDEEEGNIEIPPYSVSLEKDLINYLASDPSQIEKGLELKEKEYDTKSAGRIDLLCIDRNRDFVVIETKKGKESDKVVGQIQRYMGWITRNLAKNGENVRGIIIVNEFDEWLDYAVSVNENIQLKYYEVKFVVRDTPPGNPVSEKF</sequence>
<dbReference type="AlphaFoldDB" id="A0A7G9YVJ6"/>
<dbReference type="Pfam" id="PF01939">
    <property type="entry name" value="NucS_C"/>
    <property type="match status" value="1"/>
</dbReference>
<organism evidence="3">
    <name type="scientific">Candidatus Methanophagaceae archaeon ANME-1 ERB6</name>
    <dbReference type="NCBI Taxonomy" id="2759912"/>
    <lineage>
        <taxon>Archaea</taxon>
        <taxon>Methanobacteriati</taxon>
        <taxon>Methanobacteriota</taxon>
        <taxon>Stenosarchaea group</taxon>
        <taxon>Methanomicrobia</taxon>
        <taxon>Candidatus Methanophagales</taxon>
        <taxon>Candidatus Methanophagaceae</taxon>
    </lineage>
</organism>
<dbReference type="PANTHER" id="PTHR38814:SF1">
    <property type="entry name" value="ENDONUCLEASE NUCS"/>
    <property type="match status" value="1"/>
</dbReference>
<dbReference type="GO" id="GO:0016787">
    <property type="term" value="F:hydrolase activity"/>
    <property type="evidence" value="ECO:0007669"/>
    <property type="project" value="UniProtKB-KW"/>
</dbReference>
<dbReference type="InterPro" id="IPR048301">
    <property type="entry name" value="NucS_C"/>
</dbReference>
<name>A0A7G9YVJ6_9EURY</name>
<dbReference type="PANTHER" id="PTHR38814">
    <property type="entry name" value="ENDONUCLEASE NUCS"/>
    <property type="match status" value="1"/>
</dbReference>
<feature type="domain" description="Endonuclease NucS C-terminal" evidence="2">
    <location>
        <begin position="101"/>
        <end position="190"/>
    </location>
</feature>
<keyword evidence="1" id="KW-0238">DNA-binding</keyword>
<gene>
    <name evidence="3" type="primary">nucS</name>
    <name evidence="3" type="ORF">HGMICNAC_00032</name>
</gene>
<dbReference type="GO" id="GO:0003677">
    <property type="term" value="F:DNA binding"/>
    <property type="evidence" value="ECO:0007669"/>
    <property type="project" value="UniProtKB-KW"/>
</dbReference>
<keyword evidence="3" id="KW-0540">Nuclease</keyword>
<dbReference type="Gene3D" id="3.40.1350.10">
    <property type="match status" value="1"/>
</dbReference>
<reference evidence="3" key="1">
    <citation type="submission" date="2020-06" db="EMBL/GenBank/DDBJ databases">
        <title>Unique genomic features of the anaerobic methanotrophic archaea.</title>
        <authorList>
            <person name="Chadwick G.L."/>
            <person name="Skennerton C.T."/>
            <person name="Laso-Perez R."/>
            <person name="Leu A.O."/>
            <person name="Speth D.R."/>
            <person name="Yu H."/>
            <person name="Morgan-Lang C."/>
            <person name="Hatzenpichler R."/>
            <person name="Goudeau D."/>
            <person name="Malmstrom R."/>
            <person name="Brazelton W.J."/>
            <person name="Woyke T."/>
            <person name="Hallam S.J."/>
            <person name="Tyson G.W."/>
            <person name="Wegener G."/>
            <person name="Boetius A."/>
            <person name="Orphan V."/>
        </authorList>
    </citation>
    <scope>NUCLEOTIDE SEQUENCE</scope>
</reference>
<accession>A0A7G9YVJ6</accession>
<dbReference type="InterPro" id="IPR002793">
    <property type="entry name" value="Endonuclease_NucS"/>
</dbReference>
<protein>
    <submittedName>
        <fullName evidence="3">Endonuclease NucS</fullName>
        <ecNumber evidence="3">3.1.-.-</ecNumber>
    </submittedName>
</protein>
<keyword evidence="3" id="KW-0378">Hydrolase</keyword>
<evidence type="ECO:0000259" key="2">
    <source>
        <dbReference type="Pfam" id="PF01939"/>
    </source>
</evidence>
<proteinExistence type="predicted"/>
<dbReference type="EC" id="3.1.-.-" evidence="3"/>
<evidence type="ECO:0000313" key="3">
    <source>
        <dbReference type="EMBL" id="QNO52030.1"/>
    </source>
</evidence>
<dbReference type="InterPro" id="IPR011856">
    <property type="entry name" value="tRNA_endonuc-like_dom_sf"/>
</dbReference>
<dbReference type="GO" id="GO:0004519">
    <property type="term" value="F:endonuclease activity"/>
    <property type="evidence" value="ECO:0007669"/>
    <property type="project" value="UniProtKB-KW"/>
</dbReference>
<keyword evidence="3" id="KW-0255">Endonuclease</keyword>